<feature type="transmembrane region" description="Helical" evidence="1">
    <location>
        <begin position="5"/>
        <end position="22"/>
    </location>
</feature>
<keyword evidence="1" id="KW-0472">Membrane</keyword>
<keyword evidence="3" id="KW-1185">Reference proteome</keyword>
<keyword evidence="1" id="KW-1133">Transmembrane helix</keyword>
<sequence>MNKVIIRYGVIISIVLIAYFLISKLIGLHQYPVFSAVNAVIFGFGILMAMKNFKSNQSEFKYQNGFQVGFFTGVFATIIFTAFMAVYVYMIDKEFSGAILDSYGLDYNKGSLIMLITLAIMGISTSLVLTLSFMQLLKESWNTNQKQ</sequence>
<dbReference type="EMBL" id="JAVRHZ010000006">
    <property type="protein sequence ID" value="MDT0556439.1"/>
    <property type="molecule type" value="Genomic_DNA"/>
</dbReference>
<feature type="transmembrane region" description="Helical" evidence="1">
    <location>
        <begin position="111"/>
        <end position="137"/>
    </location>
</feature>
<comment type="caution">
    <text evidence="2">The sequence shown here is derived from an EMBL/GenBank/DDBJ whole genome shotgun (WGS) entry which is preliminary data.</text>
</comment>
<reference evidence="2 3" key="1">
    <citation type="submission" date="2023-09" db="EMBL/GenBank/DDBJ databases">
        <authorList>
            <person name="Rey-Velasco X."/>
        </authorList>
    </citation>
    <scope>NUCLEOTIDE SEQUENCE [LARGE SCALE GENOMIC DNA]</scope>
    <source>
        <strain evidence="2 3">W242</strain>
    </source>
</reference>
<feature type="transmembrane region" description="Helical" evidence="1">
    <location>
        <begin position="68"/>
        <end position="91"/>
    </location>
</feature>
<feature type="transmembrane region" description="Helical" evidence="1">
    <location>
        <begin position="28"/>
        <end position="47"/>
    </location>
</feature>
<dbReference type="Proteomes" id="UP001254488">
    <property type="component" value="Unassembled WGS sequence"/>
</dbReference>
<dbReference type="InterPro" id="IPR025250">
    <property type="entry name" value="DUF4199"/>
</dbReference>
<organism evidence="2 3">
    <name type="scientific">Patiriisocius hiemis</name>
    <dbReference type="NCBI Taxonomy" id="3075604"/>
    <lineage>
        <taxon>Bacteria</taxon>
        <taxon>Pseudomonadati</taxon>
        <taxon>Bacteroidota</taxon>
        <taxon>Flavobacteriia</taxon>
        <taxon>Flavobacteriales</taxon>
        <taxon>Flavobacteriaceae</taxon>
        <taxon>Patiriisocius</taxon>
    </lineage>
</organism>
<proteinExistence type="predicted"/>
<gene>
    <name evidence="2" type="ORF">RM538_10515</name>
</gene>
<keyword evidence="1" id="KW-0812">Transmembrane</keyword>
<protein>
    <submittedName>
        <fullName evidence="2">DUF4199 domain-containing protein</fullName>
    </submittedName>
</protein>
<evidence type="ECO:0000313" key="3">
    <source>
        <dbReference type="Proteomes" id="UP001254488"/>
    </source>
</evidence>
<name>A0ABU2YFI7_9FLAO</name>
<evidence type="ECO:0000256" key="1">
    <source>
        <dbReference type="SAM" id="Phobius"/>
    </source>
</evidence>
<evidence type="ECO:0000313" key="2">
    <source>
        <dbReference type="EMBL" id="MDT0556439.1"/>
    </source>
</evidence>
<dbReference type="Pfam" id="PF13858">
    <property type="entry name" value="DUF4199"/>
    <property type="match status" value="1"/>
</dbReference>
<dbReference type="RefSeq" id="WP_311333391.1">
    <property type="nucleotide sequence ID" value="NZ_JAVRHZ010000006.1"/>
</dbReference>
<accession>A0ABU2YFI7</accession>